<sequence length="55" mass="6405">MKNWSKVKLSKKEEIGININAYTGEVFPYRGMIDLSSRSEVKEKKNLSKRTESKQ</sequence>
<dbReference type="RefSeq" id="WP_191156949.1">
    <property type="nucleotide sequence ID" value="NZ_JACXAI010000006.1"/>
</dbReference>
<organism evidence="1 2">
    <name type="scientific">Metabacillus arenae</name>
    <dbReference type="NCBI Taxonomy" id="2771434"/>
    <lineage>
        <taxon>Bacteria</taxon>
        <taxon>Bacillati</taxon>
        <taxon>Bacillota</taxon>
        <taxon>Bacilli</taxon>
        <taxon>Bacillales</taxon>
        <taxon>Bacillaceae</taxon>
        <taxon>Metabacillus</taxon>
    </lineage>
</organism>
<dbReference type="AlphaFoldDB" id="A0A926RWH0"/>
<dbReference type="Proteomes" id="UP000626844">
    <property type="component" value="Unassembled WGS sequence"/>
</dbReference>
<proteinExistence type="predicted"/>
<name>A0A926RWH0_9BACI</name>
<evidence type="ECO:0000313" key="2">
    <source>
        <dbReference type="Proteomes" id="UP000626844"/>
    </source>
</evidence>
<reference evidence="1" key="1">
    <citation type="submission" date="2020-09" db="EMBL/GenBank/DDBJ databases">
        <title>A novel bacterium of genus Bacillus, isolated from South China Sea.</title>
        <authorList>
            <person name="Huang H."/>
            <person name="Mo K."/>
            <person name="Hu Y."/>
        </authorList>
    </citation>
    <scope>NUCLEOTIDE SEQUENCE</scope>
    <source>
        <strain evidence="1">IB182487</strain>
    </source>
</reference>
<evidence type="ECO:0000313" key="1">
    <source>
        <dbReference type="EMBL" id="MBD1379891.1"/>
    </source>
</evidence>
<keyword evidence="2" id="KW-1185">Reference proteome</keyword>
<comment type="caution">
    <text evidence="1">The sequence shown here is derived from an EMBL/GenBank/DDBJ whole genome shotgun (WGS) entry which is preliminary data.</text>
</comment>
<dbReference type="EMBL" id="JACXAI010000006">
    <property type="protein sequence ID" value="MBD1379891.1"/>
    <property type="molecule type" value="Genomic_DNA"/>
</dbReference>
<gene>
    <name evidence="1" type="ORF">IC621_06595</name>
</gene>
<accession>A0A926RWH0</accession>
<protein>
    <submittedName>
        <fullName evidence="1">Uncharacterized protein</fullName>
    </submittedName>
</protein>